<sequence length="280" mass="33068">MFRFYVNCHNWTPSQNEWLQATRCITQTELERIHKFVFQRDAKFALAGQLLIRYLLAQALQRKSSSFEIRRTEYGRPFIDSPEKFDFNLSHHYHLVCIAGTFHGLIGCDTMEYRVNTKPRESIESLTDLLRNEFTKNEYDYILKKSSDVNVHFRHFYRIWCLKESYVKWLGCGIGFTLARMNFCIQTDDFDESDAQQVLSDTKLELDNAPLKDDLRFDEQIIPLENNEQQIIAVCLSNKNSCQPFIELTIADILQGCSPLDETKQADEKWWKNFQTMKIK</sequence>
<dbReference type="InterPro" id="IPR037143">
    <property type="entry name" value="4-PPantetheinyl_Trfase_dom_sf"/>
</dbReference>
<evidence type="ECO:0000256" key="8">
    <source>
        <dbReference type="ARBA" id="ARBA00048794"/>
    </source>
</evidence>
<accession>A0A813W4R2</accession>
<dbReference type="SUPFAM" id="SSF56214">
    <property type="entry name" value="4'-phosphopantetheinyl transferase"/>
    <property type="match status" value="2"/>
</dbReference>
<dbReference type="Pfam" id="PF22624">
    <property type="entry name" value="AASDHPPT_N"/>
    <property type="match status" value="1"/>
</dbReference>
<evidence type="ECO:0000256" key="3">
    <source>
        <dbReference type="ARBA" id="ARBA00016301"/>
    </source>
</evidence>
<reference evidence="11" key="1">
    <citation type="submission" date="2021-02" db="EMBL/GenBank/DDBJ databases">
        <authorList>
            <person name="Nowell W R."/>
        </authorList>
    </citation>
    <scope>NUCLEOTIDE SEQUENCE</scope>
</reference>
<evidence type="ECO:0000259" key="9">
    <source>
        <dbReference type="Pfam" id="PF01648"/>
    </source>
</evidence>
<dbReference type="GO" id="GO:0000287">
    <property type="term" value="F:magnesium ion binding"/>
    <property type="evidence" value="ECO:0007669"/>
    <property type="project" value="InterPro"/>
</dbReference>
<dbReference type="PANTHER" id="PTHR12215:SF10">
    <property type="entry name" value="L-AMINOADIPATE-SEMIALDEHYDE DEHYDROGENASE-PHOSPHOPANTETHEINYL TRANSFERASE"/>
    <property type="match status" value="1"/>
</dbReference>
<comment type="caution">
    <text evidence="11">The sequence shown here is derived from an EMBL/GenBank/DDBJ whole genome shotgun (WGS) entry which is preliminary data.</text>
</comment>
<dbReference type="InterPro" id="IPR055066">
    <property type="entry name" value="AASDHPPT_N"/>
</dbReference>
<protein>
    <recommendedName>
        <fullName evidence="3">L-aminoadipate-semialdehyde dehydrogenase-phosphopantetheinyl transferase</fullName>
        <ecNumber evidence="2">2.7.8.7</ecNumber>
    </recommendedName>
    <alternativeName>
        <fullName evidence="5">4'-phosphopantetheinyl transferase</fullName>
    </alternativeName>
    <alternativeName>
        <fullName evidence="6">Alpha-aminoadipic semialdehyde dehydrogenase-phosphopantetheinyl transferase</fullName>
    </alternativeName>
</protein>
<dbReference type="EMBL" id="CAJNOR010000222">
    <property type="protein sequence ID" value="CAF0845642.1"/>
    <property type="molecule type" value="Genomic_DNA"/>
</dbReference>
<dbReference type="Gene3D" id="3.90.470.20">
    <property type="entry name" value="4'-phosphopantetheinyl transferase domain"/>
    <property type="match status" value="2"/>
</dbReference>
<evidence type="ECO:0000256" key="7">
    <source>
        <dbReference type="ARBA" id="ARBA00048641"/>
    </source>
</evidence>
<proteinExistence type="inferred from homology"/>
<dbReference type="GO" id="GO:0005829">
    <property type="term" value="C:cytosol"/>
    <property type="evidence" value="ECO:0007669"/>
    <property type="project" value="TreeGrafter"/>
</dbReference>
<dbReference type="InterPro" id="IPR050559">
    <property type="entry name" value="P-Pant_transferase_sf"/>
</dbReference>
<dbReference type="PANTHER" id="PTHR12215">
    <property type="entry name" value="PHOSPHOPANTETHEINE TRANSFERASE"/>
    <property type="match status" value="1"/>
</dbReference>
<dbReference type="Pfam" id="PF01648">
    <property type="entry name" value="ACPS"/>
    <property type="match status" value="1"/>
</dbReference>
<evidence type="ECO:0000256" key="2">
    <source>
        <dbReference type="ARBA" id="ARBA00013172"/>
    </source>
</evidence>
<dbReference type="EC" id="2.7.8.7" evidence="2"/>
<feature type="domain" description="4'-phosphopantetheinyl transferase N-terminal" evidence="10">
    <location>
        <begin position="10"/>
        <end position="101"/>
    </location>
</feature>
<comment type="catalytic activity">
    <reaction evidence="7">
        <text>apo-[ACP] + CoA = holo-[ACP] + adenosine 3',5'-bisphosphate + H(+)</text>
        <dbReference type="Rhea" id="RHEA:12068"/>
        <dbReference type="Rhea" id="RHEA-COMP:9685"/>
        <dbReference type="Rhea" id="RHEA-COMP:9690"/>
        <dbReference type="ChEBI" id="CHEBI:15378"/>
        <dbReference type="ChEBI" id="CHEBI:29999"/>
        <dbReference type="ChEBI" id="CHEBI:57287"/>
        <dbReference type="ChEBI" id="CHEBI:58343"/>
        <dbReference type="ChEBI" id="CHEBI:64479"/>
        <dbReference type="EC" id="2.7.8.7"/>
    </reaction>
    <physiologicalReaction direction="left-to-right" evidence="7">
        <dbReference type="Rhea" id="RHEA:12069"/>
    </physiologicalReaction>
</comment>
<gene>
    <name evidence="11" type="ORF">XAT740_LOCUS5209</name>
</gene>
<dbReference type="GO" id="GO:0019878">
    <property type="term" value="P:lysine biosynthetic process via aminoadipic acid"/>
    <property type="evidence" value="ECO:0007669"/>
    <property type="project" value="TreeGrafter"/>
</dbReference>
<dbReference type="AlphaFoldDB" id="A0A813W4R2"/>
<evidence type="ECO:0000256" key="6">
    <source>
        <dbReference type="ARBA" id="ARBA00033443"/>
    </source>
</evidence>
<evidence type="ECO:0000313" key="12">
    <source>
        <dbReference type="Proteomes" id="UP000663828"/>
    </source>
</evidence>
<keyword evidence="12" id="KW-1185">Reference proteome</keyword>
<comment type="catalytic activity">
    <reaction evidence="8">
        <text>apo-[ACP] + acetyl-CoA = acetyl-[ACP] + adenosine 3',5'-bisphosphate + H(+)</text>
        <dbReference type="Rhea" id="RHEA:46564"/>
        <dbReference type="Rhea" id="RHEA-COMP:9621"/>
        <dbReference type="Rhea" id="RHEA-COMP:9690"/>
        <dbReference type="ChEBI" id="CHEBI:15378"/>
        <dbReference type="ChEBI" id="CHEBI:29999"/>
        <dbReference type="ChEBI" id="CHEBI:57288"/>
        <dbReference type="ChEBI" id="CHEBI:58343"/>
        <dbReference type="ChEBI" id="CHEBI:78446"/>
    </reaction>
    <physiologicalReaction direction="left-to-right" evidence="8">
        <dbReference type="Rhea" id="RHEA:46565"/>
    </physiologicalReaction>
</comment>
<evidence type="ECO:0000256" key="5">
    <source>
        <dbReference type="ARBA" id="ARBA00030484"/>
    </source>
</evidence>
<name>A0A813W4R2_ADIRI</name>
<organism evidence="11 12">
    <name type="scientific">Adineta ricciae</name>
    <name type="common">Rotifer</name>
    <dbReference type="NCBI Taxonomy" id="249248"/>
    <lineage>
        <taxon>Eukaryota</taxon>
        <taxon>Metazoa</taxon>
        <taxon>Spiralia</taxon>
        <taxon>Gnathifera</taxon>
        <taxon>Rotifera</taxon>
        <taxon>Eurotatoria</taxon>
        <taxon>Bdelloidea</taxon>
        <taxon>Adinetida</taxon>
        <taxon>Adinetidae</taxon>
        <taxon>Adineta</taxon>
    </lineage>
</organism>
<feature type="domain" description="4'-phosphopantetheinyl transferase" evidence="9">
    <location>
        <begin position="106"/>
        <end position="187"/>
    </location>
</feature>
<evidence type="ECO:0000313" key="11">
    <source>
        <dbReference type="EMBL" id="CAF0845642.1"/>
    </source>
</evidence>
<evidence type="ECO:0000256" key="1">
    <source>
        <dbReference type="ARBA" id="ARBA00006195"/>
    </source>
</evidence>
<evidence type="ECO:0000256" key="4">
    <source>
        <dbReference type="ARBA" id="ARBA00022679"/>
    </source>
</evidence>
<evidence type="ECO:0000259" key="10">
    <source>
        <dbReference type="Pfam" id="PF22624"/>
    </source>
</evidence>
<dbReference type="InterPro" id="IPR008278">
    <property type="entry name" value="4-PPantetheinyl_Trfase_dom"/>
</dbReference>
<comment type="similarity">
    <text evidence="1">Belongs to the P-Pant transferase superfamily. AcpS family.</text>
</comment>
<keyword evidence="4" id="KW-0808">Transferase</keyword>
<dbReference type="GO" id="GO:0008897">
    <property type="term" value="F:holo-[acyl-carrier-protein] synthase activity"/>
    <property type="evidence" value="ECO:0007669"/>
    <property type="project" value="UniProtKB-EC"/>
</dbReference>
<dbReference type="Proteomes" id="UP000663828">
    <property type="component" value="Unassembled WGS sequence"/>
</dbReference>